<gene>
    <name evidence="6" type="ORF">BOKJ2_LOCUS9141</name>
</gene>
<feature type="compositionally biased region" description="Basic and acidic residues" evidence="4">
    <location>
        <begin position="59"/>
        <end position="70"/>
    </location>
</feature>
<comment type="subcellular location">
    <subcellularLocation>
        <location evidence="1">Nucleus</location>
    </subcellularLocation>
</comment>
<protein>
    <recommendedName>
        <fullName evidence="5">G-patch domain-containing protein</fullName>
    </recommendedName>
</protein>
<evidence type="ECO:0000259" key="5">
    <source>
        <dbReference type="PROSITE" id="PS50174"/>
    </source>
</evidence>
<accession>A0A811KZ69</accession>
<comment type="caution">
    <text evidence="6">The sequence shown here is derived from an EMBL/GenBank/DDBJ whole genome shotgun (WGS) entry which is preliminary data.</text>
</comment>
<dbReference type="GO" id="GO:0000398">
    <property type="term" value="P:mRNA splicing, via spliceosome"/>
    <property type="evidence" value="ECO:0007669"/>
    <property type="project" value="TreeGrafter"/>
</dbReference>
<dbReference type="EMBL" id="CAJFDH010000004">
    <property type="protein sequence ID" value="CAD5220832.1"/>
    <property type="molecule type" value="Genomic_DNA"/>
</dbReference>
<evidence type="ECO:0000313" key="6">
    <source>
        <dbReference type="EMBL" id="CAD5220832.1"/>
    </source>
</evidence>
<name>A0A811KZ69_9BILA</name>
<evidence type="ECO:0000313" key="7">
    <source>
        <dbReference type="Proteomes" id="UP000614601"/>
    </source>
</evidence>
<evidence type="ECO:0000256" key="4">
    <source>
        <dbReference type="SAM" id="MobiDB-lite"/>
    </source>
</evidence>
<evidence type="ECO:0000256" key="3">
    <source>
        <dbReference type="ARBA" id="ARBA00023242"/>
    </source>
</evidence>
<dbReference type="AlphaFoldDB" id="A0A811KZ69"/>
<feature type="region of interest" description="Disordered" evidence="4">
    <location>
        <begin position="59"/>
        <end position="87"/>
    </location>
</feature>
<organism evidence="6 7">
    <name type="scientific">Bursaphelenchus okinawaensis</name>
    <dbReference type="NCBI Taxonomy" id="465554"/>
    <lineage>
        <taxon>Eukaryota</taxon>
        <taxon>Metazoa</taxon>
        <taxon>Ecdysozoa</taxon>
        <taxon>Nematoda</taxon>
        <taxon>Chromadorea</taxon>
        <taxon>Rhabditida</taxon>
        <taxon>Tylenchina</taxon>
        <taxon>Tylenchomorpha</taxon>
        <taxon>Aphelenchoidea</taxon>
        <taxon>Aphelenchoididae</taxon>
        <taxon>Bursaphelenchus</taxon>
    </lineage>
</organism>
<feature type="domain" description="G-patch" evidence="5">
    <location>
        <begin position="222"/>
        <end position="268"/>
    </location>
</feature>
<reference evidence="6" key="1">
    <citation type="submission" date="2020-09" db="EMBL/GenBank/DDBJ databases">
        <authorList>
            <person name="Kikuchi T."/>
        </authorList>
    </citation>
    <scope>NUCLEOTIDE SEQUENCE</scope>
    <source>
        <strain evidence="6">SH1</strain>
    </source>
</reference>
<sequence length="295" mass="33298">MNHLNPEAATVTTSEPDKKKKKKEKKPKEEEVVDANKPKTAKDIQREMNQWAKRQEKVKLSFNKDTDERQPVQSAKAWEAEDDEEDEQLEQIANSYSRNDQNPTQKFDINDFLDRSLIACLLCQRQFKSLDVLDKHCQKSDLHKTNVQNKMKEMGIKPAISASSTGFSIDVEAPSASSYRDRAKERRQLYGIDPGLDELVGQQSDVNIAEEAAQKAIRPLDHSNIGNKLLKNMGWQEGTGLGRQQQGIVNPIAAEQRVQGVGLGAAGSKIAGLTWKERVKQSTLARYQDIQNREQ</sequence>
<dbReference type="PANTHER" id="PTHR13948">
    <property type="entry name" value="RNA-BINDING PROTEIN"/>
    <property type="match status" value="1"/>
</dbReference>
<dbReference type="Proteomes" id="UP000783686">
    <property type="component" value="Unassembled WGS sequence"/>
</dbReference>
<dbReference type="GO" id="GO:0003723">
    <property type="term" value="F:RNA binding"/>
    <property type="evidence" value="ECO:0007669"/>
    <property type="project" value="UniProtKB-KW"/>
</dbReference>
<keyword evidence="7" id="KW-1185">Reference proteome</keyword>
<dbReference type="PANTHER" id="PTHR13948:SF3">
    <property type="entry name" value="FI21118P1"/>
    <property type="match status" value="1"/>
</dbReference>
<dbReference type="InterPro" id="IPR000467">
    <property type="entry name" value="G_patch_dom"/>
</dbReference>
<proteinExistence type="predicted"/>
<evidence type="ECO:0000256" key="2">
    <source>
        <dbReference type="ARBA" id="ARBA00022884"/>
    </source>
</evidence>
<dbReference type="SMART" id="SM00443">
    <property type="entry name" value="G_patch"/>
    <property type="match status" value="1"/>
</dbReference>
<keyword evidence="2" id="KW-0694">RNA-binding</keyword>
<dbReference type="OrthoDB" id="29221at2759"/>
<dbReference type="EMBL" id="CAJFCW020000004">
    <property type="protein sequence ID" value="CAG9114186.1"/>
    <property type="molecule type" value="Genomic_DNA"/>
</dbReference>
<evidence type="ECO:0000256" key="1">
    <source>
        <dbReference type="ARBA" id="ARBA00004123"/>
    </source>
</evidence>
<feature type="region of interest" description="Disordered" evidence="4">
    <location>
        <begin position="1"/>
        <end position="43"/>
    </location>
</feature>
<feature type="compositionally biased region" description="Basic and acidic residues" evidence="4">
    <location>
        <begin position="26"/>
        <end position="43"/>
    </location>
</feature>
<dbReference type="Proteomes" id="UP000614601">
    <property type="component" value="Unassembled WGS sequence"/>
</dbReference>
<dbReference type="Pfam" id="PF01585">
    <property type="entry name" value="G-patch"/>
    <property type="match status" value="1"/>
</dbReference>
<dbReference type="PROSITE" id="PS50174">
    <property type="entry name" value="G_PATCH"/>
    <property type="match status" value="1"/>
</dbReference>
<keyword evidence="3" id="KW-0539">Nucleus</keyword>
<dbReference type="GO" id="GO:0005634">
    <property type="term" value="C:nucleus"/>
    <property type="evidence" value="ECO:0007669"/>
    <property type="project" value="UniProtKB-SubCell"/>
</dbReference>